<dbReference type="InterPro" id="IPR002293">
    <property type="entry name" value="AA/rel_permease1"/>
</dbReference>
<feature type="transmembrane region" description="Helical" evidence="7">
    <location>
        <begin position="419"/>
        <end position="441"/>
    </location>
</feature>
<dbReference type="RefSeq" id="XP_069201479.1">
    <property type="nucleotide sequence ID" value="XM_069341404.1"/>
</dbReference>
<protein>
    <recommendedName>
        <fullName evidence="10">Amino acid transporter</fullName>
    </recommendedName>
</protein>
<dbReference type="Gene3D" id="1.20.1740.10">
    <property type="entry name" value="Amino acid/polyamine transporter I"/>
    <property type="match status" value="1"/>
</dbReference>
<accession>A0ABR3PGB8</accession>
<dbReference type="PANTHER" id="PTHR45649">
    <property type="entry name" value="AMINO-ACID PERMEASE BAT1"/>
    <property type="match status" value="1"/>
</dbReference>
<organism evidence="8 9">
    <name type="scientific">Neodothiora populina</name>
    <dbReference type="NCBI Taxonomy" id="2781224"/>
    <lineage>
        <taxon>Eukaryota</taxon>
        <taxon>Fungi</taxon>
        <taxon>Dikarya</taxon>
        <taxon>Ascomycota</taxon>
        <taxon>Pezizomycotina</taxon>
        <taxon>Dothideomycetes</taxon>
        <taxon>Dothideomycetidae</taxon>
        <taxon>Dothideales</taxon>
        <taxon>Dothioraceae</taxon>
        <taxon>Neodothiora</taxon>
    </lineage>
</organism>
<feature type="transmembrane region" description="Helical" evidence="7">
    <location>
        <begin position="214"/>
        <end position="232"/>
    </location>
</feature>
<dbReference type="EMBL" id="JBFMKM010000007">
    <property type="protein sequence ID" value="KAL1305206.1"/>
    <property type="molecule type" value="Genomic_DNA"/>
</dbReference>
<feature type="transmembrane region" description="Helical" evidence="7">
    <location>
        <begin position="82"/>
        <end position="107"/>
    </location>
</feature>
<evidence type="ECO:0000256" key="3">
    <source>
        <dbReference type="ARBA" id="ARBA00022692"/>
    </source>
</evidence>
<feature type="region of interest" description="Disordered" evidence="6">
    <location>
        <begin position="1"/>
        <end position="22"/>
    </location>
</feature>
<evidence type="ECO:0000313" key="9">
    <source>
        <dbReference type="Proteomes" id="UP001562354"/>
    </source>
</evidence>
<evidence type="ECO:0000256" key="6">
    <source>
        <dbReference type="SAM" id="MobiDB-lite"/>
    </source>
</evidence>
<feature type="transmembrane region" description="Helical" evidence="7">
    <location>
        <begin position="489"/>
        <end position="510"/>
    </location>
</feature>
<feature type="transmembrane region" description="Helical" evidence="7">
    <location>
        <begin position="345"/>
        <end position="373"/>
    </location>
</feature>
<dbReference type="GeneID" id="95975826"/>
<dbReference type="PIRSF" id="PIRSF006060">
    <property type="entry name" value="AA_transporter"/>
    <property type="match status" value="1"/>
</dbReference>
<dbReference type="Pfam" id="PF13520">
    <property type="entry name" value="AA_permease_2"/>
    <property type="match status" value="1"/>
</dbReference>
<keyword evidence="3 7" id="KW-0812">Transmembrane</keyword>
<sequence>MSSSSHDIPTHSQQPRKSSATEVHGENAQNVVDLSELNGEDQALAQFGYKPVFKREFGFFATFSFAASISACFATITTTFSYPLYAGGAASAVWCWLISGFGCMCIAASVAELVSAYPTAGGLYFTVSRLAPPEWIPSISWITGWLNLIGQICGVASTEYGSASILLAAVSLGSNGRYTPTTNHTVGVQAALTVFHGFVNSLNTKWLAKITTSYIVFHMLSIVTCSIALLAMCPDRHDATYVFTNVTPDSGWSPKGFSFLFGFLSVSWTMTDYDATAHITEEIDEPEKKAPWAIFLAMALTYIVGWLFTIVLAFTMGEPTEILASELEQPVIQIFYNNLGRAGAITFAVCAFVILNSCAIAALHSLARTVFAFSRDRLIPGSRILKIVDKRTDTPIIAVWWSVFWCAAINLIALGSYEAVSAIFNVCAIAMDWSYCIPIICKLIYGKFQPGPWHMGKLSTAVNVYACVWTAFVSVIFLFPTYYPVTVDTMNWAIVVLAGIFVLSTLWWMISGRKFYIGPIAETQVTEGVMPEKEEEHMEKSALS</sequence>
<evidence type="ECO:0008006" key="10">
    <source>
        <dbReference type="Google" id="ProtNLM"/>
    </source>
</evidence>
<feature type="transmembrane region" description="Helical" evidence="7">
    <location>
        <begin position="252"/>
        <end position="271"/>
    </location>
</feature>
<feature type="transmembrane region" description="Helical" evidence="7">
    <location>
        <begin position="394"/>
        <end position="413"/>
    </location>
</feature>
<comment type="caution">
    <text evidence="8">The sequence shown here is derived from an EMBL/GenBank/DDBJ whole genome shotgun (WGS) entry which is preliminary data.</text>
</comment>
<feature type="transmembrane region" description="Helical" evidence="7">
    <location>
        <begin position="292"/>
        <end position="314"/>
    </location>
</feature>
<dbReference type="PANTHER" id="PTHR45649:SF9">
    <property type="entry name" value="AMINO-ACID PERMEASE 2"/>
    <property type="match status" value="1"/>
</dbReference>
<name>A0ABR3PGB8_9PEZI</name>
<dbReference type="Proteomes" id="UP001562354">
    <property type="component" value="Unassembled WGS sequence"/>
</dbReference>
<keyword evidence="9" id="KW-1185">Reference proteome</keyword>
<evidence type="ECO:0000256" key="7">
    <source>
        <dbReference type="SAM" id="Phobius"/>
    </source>
</evidence>
<dbReference type="InterPro" id="IPR004840">
    <property type="entry name" value="Amino_acid_permease_CS"/>
</dbReference>
<gene>
    <name evidence="8" type="ORF">AAFC00_002124</name>
</gene>
<feature type="transmembrane region" description="Helical" evidence="7">
    <location>
        <begin position="57"/>
        <end position="76"/>
    </location>
</feature>
<feature type="transmembrane region" description="Helical" evidence="7">
    <location>
        <begin position="462"/>
        <end position="483"/>
    </location>
</feature>
<comment type="subcellular location">
    <subcellularLocation>
        <location evidence="1">Membrane</location>
        <topology evidence="1">Multi-pass membrane protein</topology>
    </subcellularLocation>
</comment>
<keyword evidence="4 7" id="KW-1133">Transmembrane helix</keyword>
<dbReference type="PROSITE" id="PS00218">
    <property type="entry name" value="AMINO_ACID_PERMEASE_1"/>
    <property type="match status" value="1"/>
</dbReference>
<reference evidence="8 9" key="1">
    <citation type="submission" date="2024-07" db="EMBL/GenBank/DDBJ databases">
        <title>Draft sequence of the Neodothiora populina.</title>
        <authorList>
            <person name="Drown D.D."/>
            <person name="Schuette U.S."/>
            <person name="Buechlein A.B."/>
            <person name="Rusch D.R."/>
            <person name="Winton L.W."/>
            <person name="Adams G.A."/>
        </authorList>
    </citation>
    <scope>NUCLEOTIDE SEQUENCE [LARGE SCALE GENOMIC DNA]</scope>
    <source>
        <strain evidence="8 9">CPC 39397</strain>
    </source>
</reference>
<evidence type="ECO:0000256" key="4">
    <source>
        <dbReference type="ARBA" id="ARBA00022989"/>
    </source>
</evidence>
<keyword evidence="5 7" id="KW-0472">Membrane</keyword>
<evidence type="ECO:0000256" key="1">
    <source>
        <dbReference type="ARBA" id="ARBA00004141"/>
    </source>
</evidence>
<proteinExistence type="predicted"/>
<keyword evidence="2" id="KW-0813">Transport</keyword>
<evidence type="ECO:0000256" key="2">
    <source>
        <dbReference type="ARBA" id="ARBA00022448"/>
    </source>
</evidence>
<evidence type="ECO:0000256" key="5">
    <source>
        <dbReference type="ARBA" id="ARBA00023136"/>
    </source>
</evidence>
<evidence type="ECO:0000313" key="8">
    <source>
        <dbReference type="EMBL" id="KAL1305206.1"/>
    </source>
</evidence>